<dbReference type="GO" id="GO:0016020">
    <property type="term" value="C:membrane"/>
    <property type="evidence" value="ECO:0007669"/>
    <property type="project" value="UniProtKB-SubCell"/>
</dbReference>
<dbReference type="FunFam" id="1.20.1250.20:FF:000034">
    <property type="entry name" value="MFS general substrate transporter"/>
    <property type="match status" value="1"/>
</dbReference>
<feature type="transmembrane region" description="Helical" evidence="7">
    <location>
        <begin position="334"/>
        <end position="351"/>
    </location>
</feature>
<dbReference type="InterPro" id="IPR020846">
    <property type="entry name" value="MFS_dom"/>
</dbReference>
<dbReference type="GeneID" id="28731492"/>
<dbReference type="OrthoDB" id="2962993at2759"/>
<comment type="caution">
    <text evidence="9">The sequence shown here is derived from an EMBL/GenBank/DDBJ whole genome shotgun (WGS) entry which is preliminary data.</text>
</comment>
<evidence type="ECO:0000256" key="5">
    <source>
        <dbReference type="ARBA" id="ARBA00023136"/>
    </source>
</evidence>
<feature type="region of interest" description="Disordered" evidence="6">
    <location>
        <begin position="1"/>
        <end position="25"/>
    </location>
</feature>
<dbReference type="AlphaFoldDB" id="A0A0N1HRL5"/>
<feature type="transmembrane region" description="Helical" evidence="7">
    <location>
        <begin position="382"/>
        <end position="398"/>
    </location>
</feature>
<feature type="transmembrane region" description="Helical" evidence="7">
    <location>
        <begin position="131"/>
        <end position="156"/>
    </location>
</feature>
<dbReference type="VEuPathDB" id="FungiDB:AB675_10816"/>
<dbReference type="SUPFAM" id="SSF103473">
    <property type="entry name" value="MFS general substrate transporter"/>
    <property type="match status" value="1"/>
</dbReference>
<dbReference type="Gene3D" id="1.20.1250.20">
    <property type="entry name" value="MFS general substrate transporter like domains"/>
    <property type="match status" value="2"/>
</dbReference>
<feature type="transmembrane region" description="Helical" evidence="7">
    <location>
        <begin position="99"/>
        <end position="119"/>
    </location>
</feature>
<dbReference type="InterPro" id="IPR011701">
    <property type="entry name" value="MFS"/>
</dbReference>
<protein>
    <submittedName>
        <fullName evidence="9">Putative transporter</fullName>
    </submittedName>
</protein>
<keyword evidence="5 7" id="KW-0472">Membrane</keyword>
<dbReference type="PROSITE" id="PS50850">
    <property type="entry name" value="MFS"/>
    <property type="match status" value="1"/>
</dbReference>
<evidence type="ECO:0000256" key="1">
    <source>
        <dbReference type="ARBA" id="ARBA00004141"/>
    </source>
</evidence>
<evidence type="ECO:0000259" key="8">
    <source>
        <dbReference type="PROSITE" id="PS50850"/>
    </source>
</evidence>
<feature type="transmembrane region" description="Helical" evidence="7">
    <location>
        <begin position="418"/>
        <end position="438"/>
    </location>
</feature>
<keyword evidence="10" id="KW-1185">Reference proteome</keyword>
<dbReference type="EMBL" id="LFJN01000011">
    <property type="protein sequence ID" value="KPI40956.1"/>
    <property type="molecule type" value="Genomic_DNA"/>
</dbReference>
<feature type="transmembrane region" description="Helical" evidence="7">
    <location>
        <begin position="190"/>
        <end position="213"/>
    </location>
</feature>
<feature type="transmembrane region" description="Helical" evidence="7">
    <location>
        <begin position="225"/>
        <end position="247"/>
    </location>
</feature>
<dbReference type="InterPro" id="IPR036259">
    <property type="entry name" value="MFS_trans_sf"/>
</dbReference>
<dbReference type="PANTHER" id="PTHR43791:SF57">
    <property type="entry name" value="MAJOR FACILITATOR SUPERFAMILY (MFS) PROFILE DOMAIN-CONTAINING PROTEIN"/>
    <property type="match status" value="1"/>
</dbReference>
<keyword evidence="3 7" id="KW-0812">Transmembrane</keyword>
<sequence length="510" mass="56604">MSEKTQSSDDEVSRPVEVASVSEKAQTAKDGINKTVKVGEVSSAESGGIYDAKQDKALVRKLDWHIMPVLVILYLLSFLDRTNIGNARLANLEVDLKMSGLDYNIALAILYPFYVAAEIPSNIMMKLTRPFLWLPSTMVAWGVCCTLMGLCTNFAGLLAARAALGLAEGGLFPGINFFITMWYKRHECGLRMAIFFSMATAAGAFGGLLARGISEMDGVGGRGGWAWIFILEGIVTVAVACWAYWAFQDYPDTAHFITEEERKRVQQRLDEDRGSLADEWDRKYILHALTDWKVYMHCFNFLGTFASVYSFSLFLPTIVRGLGYSNEKAQLMTVPPYVVACFFCLTSGWLCDRLQTRGIVLIAFNVVGIVGLIMLISSTNNHVKYAATFFYATGVYPNTPQCMAWNGNNVGGSTKRSIALAAQAMVGNLGGILASFVFLSKDGPRYIKGYGILIGILTMSMSICTFMTIYYRRENARRDRLYKPPSEYTAEEKAAEREKGDAATFFRFTV</sequence>
<evidence type="ECO:0000256" key="7">
    <source>
        <dbReference type="SAM" id="Phobius"/>
    </source>
</evidence>
<proteinExistence type="predicted"/>
<feature type="domain" description="Major facilitator superfamily (MFS) profile" evidence="8">
    <location>
        <begin position="66"/>
        <end position="476"/>
    </location>
</feature>
<name>A0A0N1HRL5_9EURO</name>
<evidence type="ECO:0000313" key="9">
    <source>
        <dbReference type="EMBL" id="KPI40956.1"/>
    </source>
</evidence>
<feature type="compositionally biased region" description="Basic and acidic residues" evidence="6">
    <location>
        <begin position="1"/>
        <end position="14"/>
    </location>
</feature>
<feature type="transmembrane region" description="Helical" evidence="7">
    <location>
        <begin position="294"/>
        <end position="314"/>
    </location>
</feature>
<keyword evidence="4 7" id="KW-1133">Transmembrane helix</keyword>
<evidence type="ECO:0000256" key="6">
    <source>
        <dbReference type="SAM" id="MobiDB-lite"/>
    </source>
</evidence>
<dbReference type="PANTHER" id="PTHR43791">
    <property type="entry name" value="PERMEASE-RELATED"/>
    <property type="match status" value="1"/>
</dbReference>
<accession>A0A0N1HRL5</accession>
<organism evidence="9 10">
    <name type="scientific">Cyphellophora attinorum</name>
    <dbReference type="NCBI Taxonomy" id="1664694"/>
    <lineage>
        <taxon>Eukaryota</taxon>
        <taxon>Fungi</taxon>
        <taxon>Dikarya</taxon>
        <taxon>Ascomycota</taxon>
        <taxon>Pezizomycotina</taxon>
        <taxon>Eurotiomycetes</taxon>
        <taxon>Chaetothyriomycetidae</taxon>
        <taxon>Chaetothyriales</taxon>
        <taxon>Cyphellophoraceae</taxon>
        <taxon>Cyphellophora</taxon>
    </lineage>
</organism>
<evidence type="ECO:0000256" key="2">
    <source>
        <dbReference type="ARBA" id="ARBA00022448"/>
    </source>
</evidence>
<feature type="transmembrane region" description="Helical" evidence="7">
    <location>
        <begin position="162"/>
        <end position="183"/>
    </location>
</feature>
<reference evidence="9 10" key="1">
    <citation type="submission" date="2015-06" db="EMBL/GenBank/DDBJ databases">
        <title>Draft genome of the ant-associated black yeast Phialophora attae CBS 131958.</title>
        <authorList>
            <person name="Moreno L.F."/>
            <person name="Stielow B.J."/>
            <person name="de Hoog S."/>
            <person name="Vicente V.A."/>
            <person name="Weiss V.A."/>
            <person name="de Vries M."/>
            <person name="Cruz L.M."/>
            <person name="Souza E.M."/>
        </authorList>
    </citation>
    <scope>NUCLEOTIDE SEQUENCE [LARGE SCALE GENOMIC DNA]</scope>
    <source>
        <strain evidence="9 10">CBS 131958</strain>
    </source>
</reference>
<dbReference type="FunFam" id="1.20.1250.20:FF:000068">
    <property type="entry name" value="MFS general substrate transporter"/>
    <property type="match status" value="1"/>
</dbReference>
<evidence type="ECO:0000256" key="4">
    <source>
        <dbReference type="ARBA" id="ARBA00022989"/>
    </source>
</evidence>
<feature type="transmembrane region" description="Helical" evidence="7">
    <location>
        <begin position="358"/>
        <end position="376"/>
    </location>
</feature>
<dbReference type="Proteomes" id="UP000038010">
    <property type="component" value="Unassembled WGS sequence"/>
</dbReference>
<feature type="transmembrane region" description="Helical" evidence="7">
    <location>
        <begin position="62"/>
        <end position="79"/>
    </location>
</feature>
<gene>
    <name evidence="9" type="ORF">AB675_10816</name>
</gene>
<dbReference type="Pfam" id="PF07690">
    <property type="entry name" value="MFS_1"/>
    <property type="match status" value="1"/>
</dbReference>
<dbReference type="GO" id="GO:0022857">
    <property type="term" value="F:transmembrane transporter activity"/>
    <property type="evidence" value="ECO:0007669"/>
    <property type="project" value="InterPro"/>
</dbReference>
<evidence type="ECO:0000313" key="10">
    <source>
        <dbReference type="Proteomes" id="UP000038010"/>
    </source>
</evidence>
<comment type="subcellular location">
    <subcellularLocation>
        <location evidence="1">Membrane</location>
        <topology evidence="1">Multi-pass membrane protein</topology>
    </subcellularLocation>
</comment>
<keyword evidence="2" id="KW-0813">Transport</keyword>
<feature type="transmembrane region" description="Helical" evidence="7">
    <location>
        <begin position="450"/>
        <end position="471"/>
    </location>
</feature>
<dbReference type="RefSeq" id="XP_018000919.1">
    <property type="nucleotide sequence ID" value="XM_018139612.1"/>
</dbReference>
<evidence type="ECO:0000256" key="3">
    <source>
        <dbReference type="ARBA" id="ARBA00022692"/>
    </source>
</evidence>